<dbReference type="EMBL" id="JAUHHC010000002">
    <property type="protein sequence ID" value="MDN3920147.1"/>
    <property type="molecule type" value="Genomic_DNA"/>
</dbReference>
<dbReference type="RefSeq" id="WP_290358459.1">
    <property type="nucleotide sequence ID" value="NZ_JAUHHC010000002.1"/>
</dbReference>
<evidence type="ECO:0000313" key="2">
    <source>
        <dbReference type="EMBL" id="MDN3920147.1"/>
    </source>
</evidence>
<proteinExistence type="predicted"/>
<feature type="transmembrane region" description="Helical" evidence="1">
    <location>
        <begin position="12"/>
        <end position="39"/>
    </location>
</feature>
<gene>
    <name evidence="2" type="ORF">QWJ38_07625</name>
</gene>
<evidence type="ECO:0000313" key="3">
    <source>
        <dbReference type="Proteomes" id="UP001228044"/>
    </source>
</evidence>
<keyword evidence="1" id="KW-1133">Transmembrane helix</keyword>
<reference evidence="2 3" key="1">
    <citation type="submission" date="2023-06" db="EMBL/GenBank/DDBJ databases">
        <title>Pelomonas sp. PFR6 16S ribosomal RNA gene Genome sequencing and assembly.</title>
        <authorList>
            <person name="Woo H."/>
        </authorList>
    </citation>
    <scope>NUCLEOTIDE SEQUENCE [LARGE SCALE GENOMIC DNA]</scope>
    <source>
        <strain evidence="2 3">PFR6</strain>
    </source>
</reference>
<name>A0ABT8DUV0_9BURK</name>
<keyword evidence="3" id="KW-1185">Reference proteome</keyword>
<protein>
    <submittedName>
        <fullName evidence="2">Uncharacterized protein</fullName>
    </submittedName>
</protein>
<dbReference type="Proteomes" id="UP001228044">
    <property type="component" value="Unassembled WGS sequence"/>
</dbReference>
<evidence type="ECO:0000256" key="1">
    <source>
        <dbReference type="SAM" id="Phobius"/>
    </source>
</evidence>
<sequence length="95" mass="10131">MIASLVSFVTRLVLAAATVVLVLGLMAVALFTMLVLIAWSLIRGRRPKIDVSGFARARGRFAPGRPGARPVGEVVDVEAREVPEATPAPAPRLDR</sequence>
<comment type="caution">
    <text evidence="2">The sequence shown here is derived from an EMBL/GenBank/DDBJ whole genome shotgun (WGS) entry which is preliminary data.</text>
</comment>
<keyword evidence="1" id="KW-0472">Membrane</keyword>
<accession>A0ABT8DUV0</accession>
<keyword evidence="1" id="KW-0812">Transmembrane</keyword>
<organism evidence="2 3">
    <name type="scientific">Roseateles violae</name>
    <dbReference type="NCBI Taxonomy" id="3058042"/>
    <lineage>
        <taxon>Bacteria</taxon>
        <taxon>Pseudomonadati</taxon>
        <taxon>Pseudomonadota</taxon>
        <taxon>Betaproteobacteria</taxon>
        <taxon>Burkholderiales</taxon>
        <taxon>Sphaerotilaceae</taxon>
        <taxon>Roseateles</taxon>
    </lineage>
</organism>